<keyword evidence="1" id="KW-0479">Metal-binding</keyword>
<evidence type="ECO:0000256" key="1">
    <source>
        <dbReference type="PROSITE-ProRule" id="PRU00042"/>
    </source>
</evidence>
<dbReference type="InterPro" id="IPR012934">
    <property type="entry name" value="Znf_AD"/>
</dbReference>
<keyword evidence="1" id="KW-0863">Zinc-finger</keyword>
<organism evidence="3">
    <name type="scientific">Spodoptera frugiperda</name>
    <name type="common">Fall armyworm</name>
    <dbReference type="NCBI Taxonomy" id="7108"/>
    <lineage>
        <taxon>Eukaryota</taxon>
        <taxon>Metazoa</taxon>
        <taxon>Ecdysozoa</taxon>
        <taxon>Arthropoda</taxon>
        <taxon>Hexapoda</taxon>
        <taxon>Insecta</taxon>
        <taxon>Pterygota</taxon>
        <taxon>Neoptera</taxon>
        <taxon>Endopterygota</taxon>
        <taxon>Lepidoptera</taxon>
        <taxon>Glossata</taxon>
        <taxon>Ditrysia</taxon>
        <taxon>Noctuoidea</taxon>
        <taxon>Noctuidae</taxon>
        <taxon>Amphipyrinae</taxon>
        <taxon>Spodoptera</taxon>
    </lineage>
</organism>
<name>A0A2H1WSF6_SPOFR</name>
<dbReference type="PROSITE" id="PS50157">
    <property type="entry name" value="ZINC_FINGER_C2H2_2"/>
    <property type="match status" value="1"/>
</dbReference>
<accession>A0A2H1WSF6</accession>
<feature type="domain" description="C2H2-type" evidence="2">
    <location>
        <begin position="198"/>
        <end position="225"/>
    </location>
</feature>
<protein>
    <submittedName>
        <fullName evidence="3">SFRICE_015362</fullName>
    </submittedName>
</protein>
<dbReference type="PROSITE" id="PS00028">
    <property type="entry name" value="ZINC_FINGER_C2H2_1"/>
    <property type="match status" value="1"/>
</dbReference>
<proteinExistence type="predicted"/>
<dbReference type="InterPro" id="IPR013087">
    <property type="entry name" value="Znf_C2H2_type"/>
</dbReference>
<keyword evidence="1" id="KW-0862">Zinc</keyword>
<gene>
    <name evidence="3" type="ORF">SFRICE_015362</name>
</gene>
<dbReference type="GO" id="GO:0008270">
    <property type="term" value="F:zinc ion binding"/>
    <property type="evidence" value="ECO:0007669"/>
    <property type="project" value="UniProtKB-KW"/>
</dbReference>
<dbReference type="AlphaFoldDB" id="A0A2H1WSF6"/>
<reference evidence="3" key="1">
    <citation type="submission" date="2016-07" db="EMBL/GenBank/DDBJ databases">
        <authorList>
            <person name="Bretaudeau A."/>
        </authorList>
    </citation>
    <scope>NUCLEOTIDE SEQUENCE</scope>
    <source>
        <strain evidence="3">Rice</strain>
        <tissue evidence="3">Whole body</tissue>
    </source>
</reference>
<dbReference type="SMART" id="SM00868">
    <property type="entry name" value="zf-AD"/>
    <property type="match status" value="1"/>
</dbReference>
<evidence type="ECO:0000259" key="2">
    <source>
        <dbReference type="PROSITE" id="PS50157"/>
    </source>
</evidence>
<evidence type="ECO:0000313" key="3">
    <source>
        <dbReference type="EMBL" id="SOQ56005.1"/>
    </source>
</evidence>
<dbReference type="EMBL" id="ODYU01010720">
    <property type="protein sequence ID" value="SOQ56005.1"/>
    <property type="molecule type" value="Genomic_DNA"/>
</dbReference>
<sequence length="226" mass="26485">MLMCRICLTTKESDNITDSSCYSTLFIQILALKDFNETLYLCMWCKATLRRTMALLNLALKSQEILQTQITTNYPIKQKSIHTLSTIQNFYTDIPPKEGTTKKQKETDIEEYEIAIYSSKDTKNNKIKDTQFEFHEITDNYTKDSIFENELTLTVAQIKNKKQDVDYKEFNFETIFLDLDEQLKEVELKRAKCKDYEFACEECGLGFLTKDVLDDHKVRHTKVRSA</sequence>
<dbReference type="GO" id="GO:0005634">
    <property type="term" value="C:nucleus"/>
    <property type="evidence" value="ECO:0007669"/>
    <property type="project" value="InterPro"/>
</dbReference>